<gene>
    <name evidence="2" type="ORF">AWN90_35085</name>
</gene>
<reference evidence="2 3" key="1">
    <citation type="submission" date="2016-04" db="EMBL/GenBank/DDBJ databases">
        <authorList>
            <person name="Evans L.H."/>
            <person name="Alamgir A."/>
            <person name="Owens N."/>
            <person name="Weber N.D."/>
            <person name="Virtaneva K."/>
            <person name="Barbian K."/>
            <person name="Babar A."/>
            <person name="Rosenke K."/>
        </authorList>
    </citation>
    <scope>NUCLEOTIDE SEQUENCE [LARGE SCALE GENOMIC DNA]</scope>
    <source>
        <strain evidence="2 3">IFM 0406</strain>
    </source>
</reference>
<keyword evidence="1" id="KW-0812">Transmembrane</keyword>
<name>A0A164MYB1_9NOCA</name>
<proteinExistence type="predicted"/>
<keyword evidence="3" id="KW-1185">Reference proteome</keyword>
<accession>A0A164MYB1</accession>
<dbReference type="EMBL" id="LWGR01000007">
    <property type="protein sequence ID" value="KZM73781.1"/>
    <property type="molecule type" value="Genomic_DNA"/>
</dbReference>
<evidence type="ECO:0000313" key="2">
    <source>
        <dbReference type="EMBL" id="KZM73781.1"/>
    </source>
</evidence>
<dbReference type="OrthoDB" id="5242307at2"/>
<keyword evidence="1" id="KW-0472">Membrane</keyword>
<sequence>MSVLQRVRAWLGARRRFEFVATVATVIALTATGGALLLLPKSVLPQVRPMPAAAQAMTADPVDPQLAEVRRIMESYGPVVTQQVSDDDGRLSVVFGHPYQRGDVDTLAREIGPAVTEVTGLWGPDWARAAVVTVASGPTEFAALTHAVGPVSNQVAAASVSDPFVPGTRPTGQRVVFAADAGRRLGPDGLRDTLRHELTHVAARAQTTDGSPQWMLEGFAEYSAHRGEQRTFAQLAPTLNGRARAGQLPADLPADTAFAPTPGNDAALAYETAWSANAFTAAHFGEPKLVELYRRVATGPEDTPTLDGILHTTLGVDRAEFVAGWQDWIKTHAAS</sequence>
<evidence type="ECO:0000256" key="1">
    <source>
        <dbReference type="SAM" id="Phobius"/>
    </source>
</evidence>
<feature type="transmembrane region" description="Helical" evidence="1">
    <location>
        <begin position="20"/>
        <end position="39"/>
    </location>
</feature>
<dbReference type="Proteomes" id="UP000076512">
    <property type="component" value="Unassembled WGS sequence"/>
</dbReference>
<keyword evidence="1" id="KW-1133">Transmembrane helix</keyword>
<protein>
    <recommendedName>
        <fullName evidence="4">Peptidase</fullName>
    </recommendedName>
</protein>
<dbReference type="STRING" id="455432.AWN90_35085"/>
<organism evidence="2 3">
    <name type="scientific">Nocardia terpenica</name>
    <dbReference type="NCBI Taxonomy" id="455432"/>
    <lineage>
        <taxon>Bacteria</taxon>
        <taxon>Bacillati</taxon>
        <taxon>Actinomycetota</taxon>
        <taxon>Actinomycetes</taxon>
        <taxon>Mycobacteriales</taxon>
        <taxon>Nocardiaceae</taxon>
        <taxon>Nocardia</taxon>
    </lineage>
</organism>
<dbReference type="AlphaFoldDB" id="A0A164MYB1"/>
<evidence type="ECO:0008006" key="4">
    <source>
        <dbReference type="Google" id="ProtNLM"/>
    </source>
</evidence>
<evidence type="ECO:0000313" key="3">
    <source>
        <dbReference type="Proteomes" id="UP000076512"/>
    </source>
</evidence>
<dbReference type="RefSeq" id="WP_067591807.1">
    <property type="nucleotide sequence ID" value="NZ_JABMCZ010000001.1"/>
</dbReference>
<comment type="caution">
    <text evidence="2">The sequence shown here is derived from an EMBL/GenBank/DDBJ whole genome shotgun (WGS) entry which is preliminary data.</text>
</comment>